<keyword evidence="5" id="KW-1052">Target cell membrane</keyword>
<keyword evidence="7" id="KW-0528">Neurotoxin</keyword>
<sequence>MCLLRHGAVFDVKNALGQTPLDLARDEKVPILLKRICYLFDKAVKGEASLLDIMKGLDPGEVLAITNARNSQGNTLLQIALIHKHKDLAKELGELLRKTTRESVS</sequence>
<dbReference type="AlphaFoldDB" id="A0A8X6YLW1"/>
<comment type="subcellular location">
    <subcellularLocation>
        <location evidence="2">Secreted</location>
    </subcellularLocation>
    <subcellularLocation>
        <location evidence="1">Target cell membrane</location>
    </subcellularLocation>
</comment>
<name>A0A8X6YLW1_9ARAC</name>
<keyword evidence="4" id="KW-0964">Secreted</keyword>
<dbReference type="OrthoDB" id="6437131at2759"/>
<organism evidence="10 11">
    <name type="scientific">Trichonephila inaurata madagascariensis</name>
    <dbReference type="NCBI Taxonomy" id="2747483"/>
    <lineage>
        <taxon>Eukaryota</taxon>
        <taxon>Metazoa</taxon>
        <taxon>Ecdysozoa</taxon>
        <taxon>Arthropoda</taxon>
        <taxon>Chelicerata</taxon>
        <taxon>Arachnida</taxon>
        <taxon>Araneae</taxon>
        <taxon>Araneomorphae</taxon>
        <taxon>Entelegynae</taxon>
        <taxon>Araneoidea</taxon>
        <taxon>Nephilidae</taxon>
        <taxon>Trichonephila</taxon>
        <taxon>Trichonephila inaurata</taxon>
    </lineage>
</organism>
<keyword evidence="6" id="KW-0800">Toxin</keyword>
<dbReference type="InterPro" id="IPR036770">
    <property type="entry name" value="Ankyrin_rpt-contain_sf"/>
</dbReference>
<dbReference type="GO" id="GO:0044218">
    <property type="term" value="C:other organism cell membrane"/>
    <property type="evidence" value="ECO:0007669"/>
    <property type="project" value="UniProtKB-KW"/>
</dbReference>
<dbReference type="GO" id="GO:0044231">
    <property type="term" value="C:host cell presynaptic membrane"/>
    <property type="evidence" value="ECO:0007669"/>
    <property type="project" value="UniProtKB-KW"/>
</dbReference>
<dbReference type="Proteomes" id="UP000886998">
    <property type="component" value="Unassembled WGS sequence"/>
</dbReference>
<evidence type="ECO:0000256" key="7">
    <source>
        <dbReference type="ARBA" id="ARBA00022699"/>
    </source>
</evidence>
<dbReference type="EMBL" id="BMAV01021358">
    <property type="protein sequence ID" value="GFY75385.1"/>
    <property type="molecule type" value="Genomic_DNA"/>
</dbReference>
<keyword evidence="9" id="KW-1053">Target membrane</keyword>
<dbReference type="Gene3D" id="1.25.40.20">
    <property type="entry name" value="Ankyrin repeat-containing domain"/>
    <property type="match status" value="1"/>
</dbReference>
<evidence type="ECO:0000256" key="1">
    <source>
        <dbReference type="ARBA" id="ARBA00004175"/>
    </source>
</evidence>
<proteinExistence type="predicted"/>
<keyword evidence="8" id="KW-0638">Presynaptic neurotoxin</keyword>
<evidence type="ECO:0000256" key="5">
    <source>
        <dbReference type="ARBA" id="ARBA00022537"/>
    </source>
</evidence>
<keyword evidence="11" id="KW-1185">Reference proteome</keyword>
<evidence type="ECO:0000256" key="4">
    <source>
        <dbReference type="ARBA" id="ARBA00022525"/>
    </source>
</evidence>
<evidence type="ECO:0000256" key="3">
    <source>
        <dbReference type="ARBA" id="ARBA00022483"/>
    </source>
</evidence>
<keyword evidence="3" id="KW-0268">Exocytosis</keyword>
<evidence type="ECO:0000256" key="9">
    <source>
        <dbReference type="ARBA" id="ARBA00023298"/>
    </source>
</evidence>
<comment type="caution">
    <text evidence="10">The sequence shown here is derived from an EMBL/GenBank/DDBJ whole genome shotgun (WGS) entry which is preliminary data.</text>
</comment>
<evidence type="ECO:0000256" key="2">
    <source>
        <dbReference type="ARBA" id="ARBA00004613"/>
    </source>
</evidence>
<evidence type="ECO:0000256" key="8">
    <source>
        <dbReference type="ARBA" id="ARBA00023028"/>
    </source>
</evidence>
<dbReference type="SUPFAM" id="SSF48403">
    <property type="entry name" value="Ankyrin repeat"/>
    <property type="match status" value="1"/>
</dbReference>
<evidence type="ECO:0000313" key="11">
    <source>
        <dbReference type="Proteomes" id="UP000886998"/>
    </source>
</evidence>
<gene>
    <name evidence="10" type="primary">Ank3_7</name>
    <name evidence="10" type="ORF">TNIN_187231</name>
</gene>
<dbReference type="GO" id="GO:0005576">
    <property type="term" value="C:extracellular region"/>
    <property type="evidence" value="ECO:0007669"/>
    <property type="project" value="UniProtKB-SubCell"/>
</dbReference>
<protein>
    <submittedName>
        <fullName evidence="10">Ankyrin-3</fullName>
    </submittedName>
</protein>
<evidence type="ECO:0000313" key="10">
    <source>
        <dbReference type="EMBL" id="GFY75385.1"/>
    </source>
</evidence>
<accession>A0A8X6YLW1</accession>
<evidence type="ECO:0000256" key="6">
    <source>
        <dbReference type="ARBA" id="ARBA00022656"/>
    </source>
</evidence>
<dbReference type="GO" id="GO:0090729">
    <property type="term" value="F:toxin activity"/>
    <property type="evidence" value="ECO:0007669"/>
    <property type="project" value="UniProtKB-KW"/>
</dbReference>
<dbReference type="GO" id="GO:0006887">
    <property type="term" value="P:exocytosis"/>
    <property type="evidence" value="ECO:0007669"/>
    <property type="project" value="UniProtKB-KW"/>
</dbReference>
<reference evidence="10" key="1">
    <citation type="submission" date="2020-08" db="EMBL/GenBank/DDBJ databases">
        <title>Multicomponent nature underlies the extraordinary mechanical properties of spider dragline silk.</title>
        <authorList>
            <person name="Kono N."/>
            <person name="Nakamura H."/>
            <person name="Mori M."/>
            <person name="Yoshida Y."/>
            <person name="Ohtoshi R."/>
            <person name="Malay A.D."/>
            <person name="Moran D.A.P."/>
            <person name="Tomita M."/>
            <person name="Numata K."/>
            <person name="Arakawa K."/>
        </authorList>
    </citation>
    <scope>NUCLEOTIDE SEQUENCE</scope>
</reference>
<keyword evidence="9" id="KW-0472">Membrane</keyword>